<dbReference type="PANTHER" id="PTHR18934">
    <property type="entry name" value="ATP-DEPENDENT RNA HELICASE"/>
    <property type="match status" value="1"/>
</dbReference>
<dbReference type="PANTHER" id="PTHR18934:SF145">
    <property type="entry name" value="ATP-DEPENDENT RNA HELICASE DHX57-RELATED"/>
    <property type="match status" value="1"/>
</dbReference>
<dbReference type="EMBL" id="MCFL01000164">
    <property type="protein sequence ID" value="ORZ29493.1"/>
    <property type="molecule type" value="Genomic_DNA"/>
</dbReference>
<evidence type="ECO:0000313" key="2">
    <source>
        <dbReference type="EMBL" id="ORZ29493.1"/>
    </source>
</evidence>
<dbReference type="Gene3D" id="3.40.50.300">
    <property type="entry name" value="P-loop containing nucleotide triphosphate hydrolases"/>
    <property type="match status" value="1"/>
</dbReference>
<dbReference type="Pfam" id="PF04408">
    <property type="entry name" value="WHD_HA2"/>
    <property type="match status" value="1"/>
</dbReference>
<feature type="domain" description="Helicase C-terminal" evidence="1">
    <location>
        <begin position="1"/>
        <end position="113"/>
    </location>
</feature>
<dbReference type="InterPro" id="IPR001650">
    <property type="entry name" value="Helicase_C-like"/>
</dbReference>
<gene>
    <name evidence="2" type="ORF">BCR44DRAFT_1383636</name>
</gene>
<dbReference type="AlphaFoldDB" id="A0A1Y2H717"/>
<dbReference type="GO" id="GO:0016787">
    <property type="term" value="F:hydrolase activity"/>
    <property type="evidence" value="ECO:0007669"/>
    <property type="project" value="UniProtKB-KW"/>
</dbReference>
<comment type="caution">
    <text evidence="2">The sequence shown here is derived from an EMBL/GenBank/DDBJ whole genome shotgun (WGS) entry which is preliminary data.</text>
</comment>
<dbReference type="Proteomes" id="UP000193411">
    <property type="component" value="Unassembled WGS sequence"/>
</dbReference>
<accession>A0A1Y2H717</accession>
<dbReference type="Pfam" id="PF00271">
    <property type="entry name" value="Helicase_C"/>
    <property type="match status" value="1"/>
</dbReference>
<reference evidence="2 3" key="1">
    <citation type="submission" date="2016-07" db="EMBL/GenBank/DDBJ databases">
        <title>Pervasive Adenine N6-methylation of Active Genes in Fungi.</title>
        <authorList>
            <consortium name="DOE Joint Genome Institute"/>
            <person name="Mondo S.J."/>
            <person name="Dannebaum R.O."/>
            <person name="Kuo R.C."/>
            <person name="Labutti K."/>
            <person name="Haridas S."/>
            <person name="Kuo A."/>
            <person name="Salamov A."/>
            <person name="Ahrendt S.R."/>
            <person name="Lipzen A."/>
            <person name="Sullivan W."/>
            <person name="Andreopoulos W.B."/>
            <person name="Clum A."/>
            <person name="Lindquist E."/>
            <person name="Daum C."/>
            <person name="Ramamoorthy G.K."/>
            <person name="Gryganskyi A."/>
            <person name="Culley D."/>
            <person name="Magnuson J.K."/>
            <person name="James T.Y."/>
            <person name="O'Malley M.A."/>
            <person name="Stajich J.E."/>
            <person name="Spatafora J.W."/>
            <person name="Visel A."/>
            <person name="Grigoriev I.V."/>
        </authorList>
    </citation>
    <scope>NUCLEOTIDE SEQUENCE [LARGE SCALE GENOMIC DNA]</scope>
    <source>
        <strain evidence="2 3">PL171</strain>
    </source>
</reference>
<dbReference type="OrthoDB" id="10253254at2759"/>
<evidence type="ECO:0000259" key="1">
    <source>
        <dbReference type="PROSITE" id="PS51194"/>
    </source>
</evidence>
<dbReference type="PROSITE" id="PS51194">
    <property type="entry name" value="HELICASE_CTER"/>
    <property type="match status" value="1"/>
</dbReference>
<keyword evidence="3" id="KW-1185">Reference proteome</keyword>
<dbReference type="Gene3D" id="1.20.120.1080">
    <property type="match status" value="1"/>
</dbReference>
<dbReference type="InterPro" id="IPR048333">
    <property type="entry name" value="HA2_WH"/>
</dbReference>
<dbReference type="InterPro" id="IPR027417">
    <property type="entry name" value="P-loop_NTPase"/>
</dbReference>
<dbReference type="SUPFAM" id="SSF52540">
    <property type="entry name" value="P-loop containing nucleoside triphosphate hydrolases"/>
    <property type="match status" value="1"/>
</dbReference>
<dbReference type="CDD" id="cd18791">
    <property type="entry name" value="SF2_C_RHA"/>
    <property type="match status" value="1"/>
</dbReference>
<feature type="non-terminal residue" evidence="2">
    <location>
        <position position="192"/>
    </location>
</feature>
<protein>
    <submittedName>
        <fullName evidence="2">p-loop containing nucleoside triphosphate hydrolase protein</fullName>
    </submittedName>
</protein>
<dbReference type="GO" id="GO:0003723">
    <property type="term" value="F:RNA binding"/>
    <property type="evidence" value="ECO:0007669"/>
    <property type="project" value="TreeGrafter"/>
</dbReference>
<feature type="non-terminal residue" evidence="2">
    <location>
        <position position="1"/>
    </location>
</feature>
<dbReference type="GO" id="GO:0004386">
    <property type="term" value="F:helicase activity"/>
    <property type="evidence" value="ECO:0007669"/>
    <property type="project" value="TreeGrafter"/>
</dbReference>
<proteinExistence type="predicted"/>
<evidence type="ECO:0000313" key="3">
    <source>
        <dbReference type="Proteomes" id="UP000193411"/>
    </source>
</evidence>
<dbReference type="STRING" id="765915.A0A1Y2H717"/>
<organism evidence="2 3">
    <name type="scientific">Catenaria anguillulae PL171</name>
    <dbReference type="NCBI Taxonomy" id="765915"/>
    <lineage>
        <taxon>Eukaryota</taxon>
        <taxon>Fungi</taxon>
        <taxon>Fungi incertae sedis</taxon>
        <taxon>Blastocladiomycota</taxon>
        <taxon>Blastocladiomycetes</taxon>
        <taxon>Blastocladiales</taxon>
        <taxon>Catenariaceae</taxon>
        <taxon>Catenaria</taxon>
    </lineage>
</organism>
<keyword evidence="2" id="KW-0378">Hydrolase</keyword>
<sequence length="192" mass="21737">VFKSPPRGTRKIVLSTNIAETGVTIPDAVFVIDTGKAKITRYDEKKHMTRLRESFITQANCRQRQGRAGRVRPGFYFALYSQYRHDHLMADFEVPEVQRMALESTTLKIKVYHFDNIVDTFRKFLDPPPTSRVLAAIERLQATRALDEQLQLTPLGRFLGELPLDVELGKILAFGAFYGCIDAAVTIAAYLS</sequence>
<name>A0A1Y2H717_9FUNG</name>